<dbReference type="KEGG" id="ido:I598_2384"/>
<evidence type="ECO:0000313" key="1">
    <source>
        <dbReference type="EMBL" id="ANC31924.1"/>
    </source>
</evidence>
<dbReference type="RefSeq" id="WP_068203131.1">
    <property type="nucleotide sequence ID" value="NZ_CP014209.1"/>
</dbReference>
<evidence type="ECO:0000313" key="2">
    <source>
        <dbReference type="Proteomes" id="UP000076794"/>
    </source>
</evidence>
<reference evidence="1 2" key="1">
    <citation type="submission" date="2016-01" db="EMBL/GenBank/DDBJ databases">
        <title>Complete genome sequence of a soil Actinobacterium, Isoptericola dokdonensis DS-3.</title>
        <authorList>
            <person name="Kwon S.-K."/>
            <person name="Kim J.F."/>
        </authorList>
    </citation>
    <scope>NUCLEOTIDE SEQUENCE [LARGE SCALE GENOMIC DNA]</scope>
    <source>
        <strain evidence="1 2">DS-3</strain>
    </source>
</reference>
<dbReference type="PATRIC" id="fig|1300344.3.peg.2393"/>
<proteinExistence type="predicted"/>
<keyword evidence="2" id="KW-1185">Reference proteome</keyword>
<dbReference type="Proteomes" id="UP000076794">
    <property type="component" value="Chromosome"/>
</dbReference>
<sequence length="65" mass="6701">MIGPFRKKTVATRIGEAFGRRPRHPGTAVRSGLVALGTAAGVVAASAAASAIRERRQEGDQGDQA</sequence>
<dbReference type="EMBL" id="CP014209">
    <property type="protein sequence ID" value="ANC31924.1"/>
    <property type="molecule type" value="Genomic_DNA"/>
</dbReference>
<dbReference type="AlphaFoldDB" id="A0A161IIY3"/>
<organism evidence="1 2">
    <name type="scientific">Isoptericola dokdonensis DS-3</name>
    <dbReference type="NCBI Taxonomy" id="1300344"/>
    <lineage>
        <taxon>Bacteria</taxon>
        <taxon>Bacillati</taxon>
        <taxon>Actinomycetota</taxon>
        <taxon>Actinomycetes</taxon>
        <taxon>Micrococcales</taxon>
        <taxon>Promicromonosporaceae</taxon>
        <taxon>Isoptericola</taxon>
    </lineage>
</organism>
<accession>A0A161IIY3</accession>
<dbReference type="STRING" id="1300344.I598_2384"/>
<name>A0A161IIY3_9MICO</name>
<gene>
    <name evidence="1" type="ORF">I598_2384</name>
</gene>
<protein>
    <submittedName>
        <fullName evidence="1">Uncharacterized protein</fullName>
    </submittedName>
</protein>